<proteinExistence type="predicted"/>
<dbReference type="Proteomes" id="UP000777438">
    <property type="component" value="Unassembled WGS sequence"/>
</dbReference>
<name>A0A9P8W738_9HYPO</name>
<organism evidence="4 5">
    <name type="scientific">Thelonectria olida</name>
    <dbReference type="NCBI Taxonomy" id="1576542"/>
    <lineage>
        <taxon>Eukaryota</taxon>
        <taxon>Fungi</taxon>
        <taxon>Dikarya</taxon>
        <taxon>Ascomycota</taxon>
        <taxon>Pezizomycotina</taxon>
        <taxon>Sordariomycetes</taxon>
        <taxon>Hypocreomycetidae</taxon>
        <taxon>Hypocreales</taxon>
        <taxon>Nectriaceae</taxon>
        <taxon>Thelonectria</taxon>
    </lineage>
</organism>
<feature type="region of interest" description="Disordered" evidence="2">
    <location>
        <begin position="82"/>
        <end position="122"/>
    </location>
</feature>
<keyword evidence="1" id="KW-0479">Metal-binding</keyword>
<dbReference type="GO" id="GO:0008270">
    <property type="term" value="F:zinc ion binding"/>
    <property type="evidence" value="ECO:0007669"/>
    <property type="project" value="UniProtKB-KW"/>
</dbReference>
<dbReference type="SUPFAM" id="SSF57756">
    <property type="entry name" value="Retrovirus zinc finger-like domains"/>
    <property type="match status" value="1"/>
</dbReference>
<sequence length="219" mass="23497">MISEPGELPPSFAWSVSHQKNIWEISASDAPRPRLPFQAGKHSSINARETAPARDELSKGTANKIPSYHPLFSYYSSPSARARLRSSSSSPPKNPHDRGSLTRSRTWSRSPPHLLTRDSTHSNSTLTYFTEMDSFQQPPRGACYSCGAPGHQARDCPTKGPAKCATTAASLATTPATAPRSLLVARRSATSASSLVTSRLSAPTKVATRVSLVEQPGKG</sequence>
<evidence type="ECO:0000259" key="3">
    <source>
        <dbReference type="PROSITE" id="PS50158"/>
    </source>
</evidence>
<dbReference type="AlphaFoldDB" id="A0A9P8W738"/>
<protein>
    <recommendedName>
        <fullName evidence="3">CCHC-type domain-containing protein</fullName>
    </recommendedName>
</protein>
<accession>A0A9P8W738</accession>
<dbReference type="InterPro" id="IPR001878">
    <property type="entry name" value="Znf_CCHC"/>
</dbReference>
<evidence type="ECO:0000313" key="4">
    <source>
        <dbReference type="EMBL" id="KAH6891438.1"/>
    </source>
</evidence>
<evidence type="ECO:0000256" key="2">
    <source>
        <dbReference type="SAM" id="MobiDB-lite"/>
    </source>
</evidence>
<feature type="compositionally biased region" description="Low complexity" evidence="2">
    <location>
        <begin position="82"/>
        <end position="91"/>
    </location>
</feature>
<evidence type="ECO:0000313" key="5">
    <source>
        <dbReference type="Proteomes" id="UP000777438"/>
    </source>
</evidence>
<dbReference type="EMBL" id="JAGPYM010000008">
    <property type="protein sequence ID" value="KAH6891438.1"/>
    <property type="molecule type" value="Genomic_DNA"/>
</dbReference>
<evidence type="ECO:0000256" key="1">
    <source>
        <dbReference type="PROSITE-ProRule" id="PRU00047"/>
    </source>
</evidence>
<dbReference type="InterPro" id="IPR036875">
    <property type="entry name" value="Znf_CCHC_sf"/>
</dbReference>
<dbReference type="Gene3D" id="4.10.60.10">
    <property type="entry name" value="Zinc finger, CCHC-type"/>
    <property type="match status" value="1"/>
</dbReference>
<keyword evidence="1" id="KW-0862">Zinc</keyword>
<dbReference type="Pfam" id="PF00098">
    <property type="entry name" value="zf-CCHC"/>
    <property type="match status" value="1"/>
</dbReference>
<comment type="caution">
    <text evidence="4">The sequence shown here is derived from an EMBL/GenBank/DDBJ whole genome shotgun (WGS) entry which is preliminary data.</text>
</comment>
<keyword evidence="1" id="KW-0863">Zinc-finger</keyword>
<feature type="region of interest" description="Disordered" evidence="2">
    <location>
        <begin position="27"/>
        <end position="70"/>
    </location>
</feature>
<reference evidence="4 5" key="1">
    <citation type="journal article" date="2021" name="Nat. Commun.">
        <title>Genetic determinants of endophytism in the Arabidopsis root mycobiome.</title>
        <authorList>
            <person name="Mesny F."/>
            <person name="Miyauchi S."/>
            <person name="Thiergart T."/>
            <person name="Pickel B."/>
            <person name="Atanasova L."/>
            <person name="Karlsson M."/>
            <person name="Huettel B."/>
            <person name="Barry K.W."/>
            <person name="Haridas S."/>
            <person name="Chen C."/>
            <person name="Bauer D."/>
            <person name="Andreopoulos W."/>
            <person name="Pangilinan J."/>
            <person name="LaButti K."/>
            <person name="Riley R."/>
            <person name="Lipzen A."/>
            <person name="Clum A."/>
            <person name="Drula E."/>
            <person name="Henrissat B."/>
            <person name="Kohler A."/>
            <person name="Grigoriev I.V."/>
            <person name="Martin F.M."/>
            <person name="Hacquard S."/>
        </authorList>
    </citation>
    <scope>NUCLEOTIDE SEQUENCE [LARGE SCALE GENOMIC DNA]</scope>
    <source>
        <strain evidence="4 5">MPI-CAGE-CH-0241</strain>
    </source>
</reference>
<dbReference type="GO" id="GO:0003676">
    <property type="term" value="F:nucleic acid binding"/>
    <property type="evidence" value="ECO:0007669"/>
    <property type="project" value="InterPro"/>
</dbReference>
<dbReference type="SMART" id="SM00343">
    <property type="entry name" value="ZnF_C2HC"/>
    <property type="match status" value="1"/>
</dbReference>
<gene>
    <name evidence="4" type="ORF">B0T10DRAFT_312386</name>
</gene>
<dbReference type="OrthoDB" id="3863715at2759"/>
<keyword evidence="5" id="KW-1185">Reference proteome</keyword>
<dbReference type="PROSITE" id="PS50158">
    <property type="entry name" value="ZF_CCHC"/>
    <property type="match status" value="1"/>
</dbReference>
<feature type="domain" description="CCHC-type" evidence="3">
    <location>
        <begin position="143"/>
        <end position="157"/>
    </location>
</feature>